<organism evidence="2 3">
    <name type="scientific">Cloeon dipterum</name>
    <dbReference type="NCBI Taxonomy" id="197152"/>
    <lineage>
        <taxon>Eukaryota</taxon>
        <taxon>Metazoa</taxon>
        <taxon>Ecdysozoa</taxon>
        <taxon>Arthropoda</taxon>
        <taxon>Hexapoda</taxon>
        <taxon>Insecta</taxon>
        <taxon>Pterygota</taxon>
        <taxon>Palaeoptera</taxon>
        <taxon>Ephemeroptera</taxon>
        <taxon>Pisciforma</taxon>
        <taxon>Baetidae</taxon>
        <taxon>Cloeon</taxon>
    </lineage>
</organism>
<proteinExistence type="predicted"/>
<protein>
    <submittedName>
        <fullName evidence="2">Uncharacterized protein</fullName>
    </submittedName>
</protein>
<dbReference type="EMBL" id="CADEPI010000334">
    <property type="protein sequence ID" value="CAB3384073.1"/>
    <property type="molecule type" value="Genomic_DNA"/>
</dbReference>
<evidence type="ECO:0000256" key="1">
    <source>
        <dbReference type="SAM" id="MobiDB-lite"/>
    </source>
</evidence>
<dbReference type="Proteomes" id="UP000494165">
    <property type="component" value="Unassembled WGS sequence"/>
</dbReference>
<evidence type="ECO:0000313" key="2">
    <source>
        <dbReference type="EMBL" id="CAB3384073.1"/>
    </source>
</evidence>
<keyword evidence="3" id="KW-1185">Reference proteome</keyword>
<feature type="compositionally biased region" description="Basic and acidic residues" evidence="1">
    <location>
        <begin position="199"/>
        <end position="214"/>
    </location>
</feature>
<sequence length="245" mass="27405">MPTWLDYHTELSPSDRNDAVYCGYDTKRNLGIYVARTLYEGYYVPGYAVDGIGYFVSHKDDKPQQFQTTIFQVLVTSFLEFLDFETYYGAGIVADDEADISRRIRFGSFFIEGVRYCGRIDNQNKCHINCGNQVVSKEAPEFEVPLIEITLSSCEESDSCSSSNDSEDTENPSSSETDSDVETDSHVSSSSDDDDEDAENHSSSETDNDVKTDYHIISSSDVDAENHSNSDTDTATEPDSPVMFF</sequence>
<dbReference type="AlphaFoldDB" id="A0A8S1DK51"/>
<name>A0A8S1DK51_9INSE</name>
<gene>
    <name evidence="2" type="ORF">CLODIP_2_CD10315</name>
</gene>
<accession>A0A8S1DK51</accession>
<evidence type="ECO:0000313" key="3">
    <source>
        <dbReference type="Proteomes" id="UP000494165"/>
    </source>
</evidence>
<comment type="caution">
    <text evidence="2">The sequence shown here is derived from an EMBL/GenBank/DDBJ whole genome shotgun (WGS) entry which is preliminary data.</text>
</comment>
<feature type="region of interest" description="Disordered" evidence="1">
    <location>
        <begin position="156"/>
        <end position="245"/>
    </location>
</feature>
<reference evidence="2 3" key="1">
    <citation type="submission" date="2020-04" db="EMBL/GenBank/DDBJ databases">
        <authorList>
            <person name="Alioto T."/>
            <person name="Alioto T."/>
            <person name="Gomez Garrido J."/>
        </authorList>
    </citation>
    <scope>NUCLEOTIDE SEQUENCE [LARGE SCALE GENOMIC DNA]</scope>
</reference>